<dbReference type="InterPro" id="IPR006091">
    <property type="entry name" value="Acyl-CoA_Oxase/DH_mid-dom"/>
</dbReference>
<dbReference type="Pfam" id="PF02770">
    <property type="entry name" value="Acyl-CoA_dh_M"/>
    <property type="match status" value="1"/>
</dbReference>
<evidence type="ECO:0000256" key="12">
    <source>
        <dbReference type="PROSITE-ProRule" id="PRU10141"/>
    </source>
</evidence>
<dbReference type="Gene3D" id="2.60.120.650">
    <property type="entry name" value="Cupin"/>
    <property type="match status" value="1"/>
</dbReference>
<dbReference type="InterPro" id="IPR011009">
    <property type="entry name" value="Kinase-like_dom_sf"/>
</dbReference>
<dbReference type="InterPro" id="IPR053998">
    <property type="entry name" value="ACDH-11_C"/>
</dbReference>
<dbReference type="Gene3D" id="6.10.250.600">
    <property type="match status" value="1"/>
</dbReference>
<evidence type="ECO:0000256" key="5">
    <source>
        <dbReference type="ARBA" id="ARBA00022630"/>
    </source>
</evidence>
<dbReference type="GO" id="GO:0005930">
    <property type="term" value="C:axoneme"/>
    <property type="evidence" value="ECO:0007669"/>
    <property type="project" value="UniProtKB-SubCell"/>
</dbReference>
<dbReference type="InterPro" id="IPR056520">
    <property type="entry name" value="ARM_KDM8_N"/>
</dbReference>
<evidence type="ECO:0000256" key="10">
    <source>
        <dbReference type="ARBA" id="ARBA00022827"/>
    </source>
</evidence>
<dbReference type="PROSITE" id="PS51184">
    <property type="entry name" value="JMJC"/>
    <property type="match status" value="1"/>
</dbReference>
<evidence type="ECO:0000256" key="1">
    <source>
        <dbReference type="ARBA" id="ARBA00004430"/>
    </source>
</evidence>
<dbReference type="Gene3D" id="2.40.110.20">
    <property type="match status" value="1"/>
</dbReference>
<dbReference type="Pfam" id="PF00462">
    <property type="entry name" value="Glutaredoxin"/>
    <property type="match status" value="1"/>
</dbReference>
<keyword evidence="4" id="KW-0433">Leucine-rich repeat</keyword>
<dbReference type="PANTHER" id="PTHR42707:SF2">
    <property type="entry name" value="ACD11 DEHYDROGENASE"/>
    <property type="match status" value="1"/>
</dbReference>
<evidence type="ECO:0000313" key="16">
    <source>
        <dbReference type="Proteomes" id="UP000279271"/>
    </source>
</evidence>
<dbReference type="Pfam" id="PF00069">
    <property type="entry name" value="Pkinase"/>
    <property type="match status" value="1"/>
</dbReference>
<evidence type="ECO:0008006" key="17">
    <source>
        <dbReference type="Google" id="ProtNLM"/>
    </source>
</evidence>
<dbReference type="InterPro" id="IPR003347">
    <property type="entry name" value="JmjC_dom"/>
</dbReference>
<dbReference type="SUPFAM" id="SSF56645">
    <property type="entry name" value="Acyl-CoA dehydrogenase NM domain-like"/>
    <property type="match status" value="1"/>
</dbReference>
<dbReference type="PROSITE" id="PS51354">
    <property type="entry name" value="GLUTAREDOXIN_2"/>
    <property type="match status" value="1"/>
</dbReference>
<dbReference type="Gene3D" id="1.10.510.10">
    <property type="entry name" value="Transferase(Phosphotransferase) domain 1"/>
    <property type="match status" value="1"/>
</dbReference>
<dbReference type="SUPFAM" id="SSF52833">
    <property type="entry name" value="Thioredoxin-like"/>
    <property type="match status" value="1"/>
</dbReference>
<evidence type="ECO:0000256" key="9">
    <source>
        <dbReference type="ARBA" id="ARBA00022777"/>
    </source>
</evidence>
<dbReference type="InterPro" id="IPR041504">
    <property type="entry name" value="AidB_N"/>
</dbReference>
<dbReference type="InterPro" id="IPR002109">
    <property type="entry name" value="Glutaredoxin"/>
</dbReference>
<dbReference type="GO" id="GO:0004672">
    <property type="term" value="F:protein kinase activity"/>
    <property type="evidence" value="ECO:0007669"/>
    <property type="project" value="InterPro"/>
</dbReference>
<keyword evidence="6" id="KW-0808">Transferase</keyword>
<dbReference type="InterPro" id="IPR000719">
    <property type="entry name" value="Prot_kinase_dom"/>
</dbReference>
<dbReference type="PROSITE" id="PS00108">
    <property type="entry name" value="PROTEIN_KINASE_ST"/>
    <property type="match status" value="1"/>
</dbReference>
<dbReference type="InterPro" id="IPR052904">
    <property type="entry name" value="Acyl-CoA_dehydrogenase-like"/>
</dbReference>
<dbReference type="InterPro" id="IPR032675">
    <property type="entry name" value="LRR_dom_sf"/>
</dbReference>
<dbReference type="Gene3D" id="3.30.200.20">
    <property type="entry name" value="Phosphorylase Kinase, domain 1"/>
    <property type="match status" value="1"/>
</dbReference>
<comment type="similarity">
    <text evidence="3">Belongs to the acyl-CoA dehydrogenase family.</text>
</comment>
<evidence type="ECO:0000256" key="2">
    <source>
        <dbReference type="ARBA" id="ARBA00006801"/>
    </source>
</evidence>
<dbReference type="InterPro" id="IPR009075">
    <property type="entry name" value="AcylCo_DH/oxidase_C"/>
</dbReference>
<dbReference type="PROSITE" id="PS50011">
    <property type="entry name" value="PROTEIN_KINASE_DOM"/>
    <property type="match status" value="1"/>
</dbReference>
<evidence type="ECO:0000256" key="11">
    <source>
        <dbReference type="ARBA" id="ARBA00022840"/>
    </source>
</evidence>
<dbReference type="Pfam" id="PF13621">
    <property type="entry name" value="Cupin_8"/>
    <property type="match status" value="1"/>
</dbReference>
<dbReference type="Gene3D" id="3.40.30.10">
    <property type="entry name" value="Glutaredoxin"/>
    <property type="match status" value="1"/>
</dbReference>
<keyword evidence="7" id="KW-0677">Repeat</keyword>
<comment type="similarity">
    <text evidence="2">Belongs to the JARID1 histone demethylase family.</text>
</comment>
<protein>
    <recommendedName>
        <fullName evidence="17">Cyclin-dependent kinase E-1</fullName>
    </recommendedName>
</protein>
<dbReference type="Pfam" id="PF24472">
    <property type="entry name" value="ARM_KDM8_N"/>
    <property type="match status" value="1"/>
</dbReference>
<dbReference type="Pfam" id="PF00441">
    <property type="entry name" value="Acyl-CoA_dh_1"/>
    <property type="match status" value="1"/>
</dbReference>
<dbReference type="InterPro" id="IPR036250">
    <property type="entry name" value="AcylCo_DH-like_C"/>
</dbReference>
<dbReference type="PROSITE" id="PS00107">
    <property type="entry name" value="PROTEIN_KINASE_ATP"/>
    <property type="match status" value="1"/>
</dbReference>
<name>A0A3M7KSR2_AUXPR</name>
<dbReference type="Pfam" id="PF22217">
    <property type="entry name" value="ACDH-11_C"/>
    <property type="match status" value="1"/>
</dbReference>
<feature type="domain" description="Protein kinase" evidence="13">
    <location>
        <begin position="28"/>
        <end position="346"/>
    </location>
</feature>
<feature type="binding site" evidence="12">
    <location>
        <position position="58"/>
    </location>
    <ligand>
        <name>ATP</name>
        <dbReference type="ChEBI" id="CHEBI:30616"/>
    </ligand>
</feature>
<keyword evidence="5" id="KW-0285">Flavoprotein</keyword>
<dbReference type="InterPro" id="IPR017441">
    <property type="entry name" value="Protein_kinase_ATP_BS"/>
</dbReference>
<evidence type="ECO:0000256" key="4">
    <source>
        <dbReference type="ARBA" id="ARBA00022614"/>
    </source>
</evidence>
<dbReference type="SUPFAM" id="SSF56112">
    <property type="entry name" value="Protein kinase-like (PK-like)"/>
    <property type="match status" value="1"/>
</dbReference>
<evidence type="ECO:0000259" key="13">
    <source>
        <dbReference type="PROSITE" id="PS50011"/>
    </source>
</evidence>
<dbReference type="SMART" id="SM00558">
    <property type="entry name" value="JmjC"/>
    <property type="match status" value="1"/>
</dbReference>
<evidence type="ECO:0000256" key="8">
    <source>
        <dbReference type="ARBA" id="ARBA00022741"/>
    </source>
</evidence>
<proteinExistence type="inferred from homology"/>
<keyword evidence="9" id="KW-0418">Kinase</keyword>
<accession>A0A3M7KSR2</accession>
<dbReference type="GO" id="GO:0003995">
    <property type="term" value="F:acyl-CoA dehydrogenase activity"/>
    <property type="evidence" value="ECO:0007669"/>
    <property type="project" value="TreeGrafter"/>
</dbReference>
<dbReference type="PANTHER" id="PTHR42707">
    <property type="entry name" value="ACYL-COA DEHYDROGENASE"/>
    <property type="match status" value="1"/>
</dbReference>
<comment type="subcellular location">
    <subcellularLocation>
        <location evidence="1">Cytoplasm</location>
        <location evidence="1">Cytoskeleton</location>
        <location evidence="1">Cilium axoneme</location>
    </subcellularLocation>
</comment>
<sequence length="2075" mass="223104">MTAVVAIHGQDPQADWQASVPTGLAAAYTVLGVLGEGTFGKVYLVRTRSDPGRLLAAKHIKPGKEGEGVCATALREISLLRTLRHINIVRLDDVHMNVKDLSLFLCLDCAAHDVYEILKFHRDCGTQMPLYTFKSVAWQLLRGVAHLHAHWVLHRDLKPSNLLLMGPGDEHGTLKIADFGLARVFRNPLDPLWHNGVVVTIWYRAPEVLLGARHYGSGVDVWAAGCILGELLTLRPLFQGEERAGLEHGVFQADQLQRIFAVMGHPGAGGWADLEALRHWRDNTENVRLRRPDHGSRSLKQLLWEESPLLRAMPSPETLVDLMGRLLAPDPSKRMSAQEALAHPFFQLDPLPGMNAFVQLPEHLLLACFSFCDWDTRFNTLPRVCCAWAALALAPHPQLWESVTVDFTAHMWLRAARLTAWLARRSPAVRALSLLNSDTSAAPWAGGWGAAARMRSPIHDFYPHTGEGLRRVLEPLAALRTLCVVRCDDLLQRGALAPALAGLRHLRRLEVATAGPATWAGVDWSALPELRHLDLRCGPQEGLGAFNPWGDAEADAFPLPLAGLTGLESLALACPGVTAVPDELAGLRGLPPRCGRLPAAVGELCELRELSLTGCALGGWGRDGAVQGGLWALPPELARCPLQRLDLMRCGLTELPIAVGTLGRLEELSLGCNHISWLPTNLQGLASLKSLSLYSNDLRGIPPGLACLTNLEELFLDANPRLQFGGGASVITQLPKLRCLSVMQEGCHHDMLLAAFKSLERASILFVASWLALGASWAPHAGGWQSKRGVPGHSLAILGLGTLALGVDLVAGSRPSILAVAWLTLWLGLEVFRVAWREGWRPRAPSTLGHALWAQAEDAHAALDAMSATFIQHVEGLAPLLLMLVLRLDKNIFGPASLPGTLPLALGLVSWEAWHQRVDSAVPIIATLASYIAASVAAASGVHQQSPPELGNQLHDDPFLRQQLQRLIPPVHLDSVTRDLDRFGWDVATTIKDMGRQAELEPPSLVKYDAWGRRRDQVVTCEGWKGQKAVSAREGLVGLAYERRQGEASRVVQAAKLYLYGASSGLFNCPLAMTDGAARLCEVLRSRHPELGEAFSHLTSRDPGTFWTSGQWMTEKAGGSDVAAGTQTLAVPEVAGSGGIGAWHRLSGYKWFTSAADGEMAMALARELDSSGRPEPGNRGLSLFYVPIVRDDQGCPQGFEVVRLKDKLGTKQLPTAELALDGLRALKISEMGRGVPLIATMVNITRYHNACAATSLMRRITALAQDYARRRRAFGRLLIEQPLALRTLSWMTQQCEACLAFTLEVARLLGRGEAGSASPAEASLLRTLTPLAKLFTAKAAVAVASEGVEFFGGVGYVESSGLPGILRDAQVLPIWEGTTNVLSLDLLRALGADARAGDAFLLEARRRAARAADSAGVRLGDGGGAGEGFEESAQLPAGRAAQEVVRCAAATIVAALDALEVTLRSVLRSGPAGDEAQVGARDLAMAMARAFVAVLLLEHAAGTGSARDTLAVEEWCRHRLPLHPGTGVMETRPSAAMQLQTAALLARVVLYSTTSAATLKVKTDITKIRHILDAKKVPYEEVDLASTPERRASMLAGSEGLLALPQLHVDGRLVGVADSVQELEDWGELDALLRGEASAAPAAAQQCPLWGALLATLRETPGGGPAVAALLAQALAALLEPLAGSGAAAHAESPEYPSHPPDLPDLLVALCWEKLHTGNWHEVGLAWRDAYTAASLLTCRGLVRRPGRSAPPDPGPALRCLDLAALLGGPLLRRFVDAAIDALDAARPGREEGAGCDAGLEGVRGAADLALEIRSDCPSPAPPPSTPLPLGSLLAPARRLPRVAAPSLEAFWRDFMGGAGPARPVVLLDAMADWPALERWRDPRALAAAHGRRTVPVETGRHYLAEGWGTRLMTLDSFVADHILGAGGAGAYLAQHPLFDQVPELRRDIREPAYCVLGRGEDPAVNAWFGPAGTVTPLHQDPAQNLLCQVVGRKYVRLYSPACTDVLAPHQSGMHTNSSTIDLEDEASLAQFPGLAALEFSEWELAPGEVLYIPPRWWHFVKATTVSFSVSFWWD</sequence>
<dbReference type="Gene3D" id="3.80.10.10">
    <property type="entry name" value="Ribonuclease Inhibitor"/>
    <property type="match status" value="2"/>
</dbReference>
<gene>
    <name evidence="15" type="ORF">APUTEX25_001018</name>
</gene>
<evidence type="ECO:0000256" key="3">
    <source>
        <dbReference type="ARBA" id="ARBA00009347"/>
    </source>
</evidence>
<reference evidence="16" key="1">
    <citation type="journal article" date="2018" name="Algal Res.">
        <title>Characterization of plant carbon substrate utilization by Auxenochlorella protothecoides.</title>
        <authorList>
            <person name="Vogler B.W."/>
            <person name="Starkenburg S.R."/>
            <person name="Sudasinghe N."/>
            <person name="Schambach J.Y."/>
            <person name="Rollin J.A."/>
            <person name="Pattathil S."/>
            <person name="Barry A.N."/>
        </authorList>
    </citation>
    <scope>NUCLEOTIDE SEQUENCE [LARGE SCALE GENOMIC DNA]</scope>
    <source>
        <strain evidence="16">UTEX 25</strain>
    </source>
</reference>
<dbReference type="SUPFAM" id="SSF51197">
    <property type="entry name" value="Clavaminate synthase-like"/>
    <property type="match status" value="1"/>
</dbReference>
<dbReference type="EMBL" id="QOKY01000202">
    <property type="protein sequence ID" value="RMZ52899.1"/>
    <property type="molecule type" value="Genomic_DNA"/>
</dbReference>
<dbReference type="InterPro" id="IPR003591">
    <property type="entry name" value="Leu-rich_rpt_typical-subtyp"/>
</dbReference>
<comment type="caution">
    <text evidence="15">The sequence shown here is derived from an EMBL/GenBank/DDBJ whole genome shotgun (WGS) entry which is preliminary data.</text>
</comment>
<dbReference type="InterPro" id="IPR041667">
    <property type="entry name" value="Cupin_8"/>
</dbReference>
<dbReference type="Gene3D" id="1.20.140.10">
    <property type="entry name" value="Butyryl-CoA Dehydrogenase, subunit A, domain 3"/>
    <property type="match status" value="1"/>
</dbReference>
<evidence type="ECO:0000259" key="14">
    <source>
        <dbReference type="PROSITE" id="PS51184"/>
    </source>
</evidence>
<dbReference type="SMART" id="SM00369">
    <property type="entry name" value="LRR_TYP"/>
    <property type="match status" value="3"/>
</dbReference>
<evidence type="ECO:0000313" key="15">
    <source>
        <dbReference type="EMBL" id="RMZ52899.1"/>
    </source>
</evidence>
<keyword evidence="10" id="KW-0274">FAD</keyword>
<dbReference type="InterPro" id="IPR036249">
    <property type="entry name" value="Thioredoxin-like_sf"/>
</dbReference>
<keyword evidence="8 12" id="KW-0547">Nucleotide-binding</keyword>
<dbReference type="Pfam" id="PF18158">
    <property type="entry name" value="AidB_N"/>
    <property type="match status" value="1"/>
</dbReference>
<dbReference type="SUPFAM" id="SSF47203">
    <property type="entry name" value="Acyl-CoA dehydrogenase C-terminal domain-like"/>
    <property type="match status" value="1"/>
</dbReference>
<organism evidence="15 16">
    <name type="scientific">Auxenochlorella protothecoides</name>
    <name type="common">Green microalga</name>
    <name type="synonym">Chlorella protothecoides</name>
    <dbReference type="NCBI Taxonomy" id="3075"/>
    <lineage>
        <taxon>Eukaryota</taxon>
        <taxon>Viridiplantae</taxon>
        <taxon>Chlorophyta</taxon>
        <taxon>core chlorophytes</taxon>
        <taxon>Trebouxiophyceae</taxon>
        <taxon>Chlorellales</taxon>
        <taxon>Chlorellaceae</taxon>
        <taxon>Auxenochlorella</taxon>
    </lineage>
</organism>
<keyword evidence="11 12" id="KW-0067">ATP-binding</keyword>
<feature type="domain" description="JmjC" evidence="14">
    <location>
        <begin position="1931"/>
        <end position="2075"/>
    </location>
</feature>
<dbReference type="FunFam" id="1.10.510.10:FF:000785">
    <property type="entry name" value="CMGC/CDK/CDK8 protein kinase"/>
    <property type="match status" value="1"/>
</dbReference>
<dbReference type="SUPFAM" id="SSF52047">
    <property type="entry name" value="RNI-like"/>
    <property type="match status" value="1"/>
</dbReference>
<dbReference type="Proteomes" id="UP000279271">
    <property type="component" value="Unassembled WGS sequence"/>
</dbReference>
<evidence type="ECO:0000256" key="7">
    <source>
        <dbReference type="ARBA" id="ARBA00022737"/>
    </source>
</evidence>
<dbReference type="Pfam" id="PF13855">
    <property type="entry name" value="LRR_8"/>
    <property type="match status" value="1"/>
</dbReference>
<dbReference type="InterPro" id="IPR001611">
    <property type="entry name" value="Leu-rich_rpt"/>
</dbReference>
<dbReference type="GO" id="GO:0005524">
    <property type="term" value="F:ATP binding"/>
    <property type="evidence" value="ECO:0007669"/>
    <property type="project" value="UniProtKB-UniRule"/>
</dbReference>
<dbReference type="InterPro" id="IPR008271">
    <property type="entry name" value="Ser/Thr_kinase_AS"/>
</dbReference>
<dbReference type="InterPro" id="IPR009100">
    <property type="entry name" value="AcylCoA_DH/oxidase_NM_dom_sf"/>
</dbReference>
<dbReference type="SMART" id="SM00220">
    <property type="entry name" value="S_TKc"/>
    <property type="match status" value="1"/>
</dbReference>
<evidence type="ECO:0000256" key="6">
    <source>
        <dbReference type="ARBA" id="ARBA00022679"/>
    </source>
</evidence>